<proteinExistence type="inferred from homology"/>
<dbReference type="GO" id="GO:0003690">
    <property type="term" value="F:double-stranded DNA binding"/>
    <property type="evidence" value="ECO:0000318"/>
    <property type="project" value="GO_Central"/>
</dbReference>
<dbReference type="InterPro" id="IPR045076">
    <property type="entry name" value="MutS"/>
</dbReference>
<dbReference type="Pfam" id="PF00488">
    <property type="entry name" value="MutS_V"/>
    <property type="match status" value="1"/>
</dbReference>
<name>Q5KNU2_CRYD1</name>
<evidence type="ECO:0000256" key="4">
    <source>
        <dbReference type="ARBA" id="ARBA00023125"/>
    </source>
</evidence>
<dbReference type="InterPro" id="IPR027417">
    <property type="entry name" value="P-loop_NTPase"/>
</dbReference>
<dbReference type="SUPFAM" id="SSF52540">
    <property type="entry name" value="P-loop containing nucleoside triphosphate hydrolases"/>
    <property type="match status" value="1"/>
</dbReference>
<feature type="domain" description="DNA mismatch repair proteins mutS family" evidence="6">
    <location>
        <begin position="732"/>
        <end position="748"/>
    </location>
</feature>
<evidence type="ECO:0000256" key="3">
    <source>
        <dbReference type="ARBA" id="ARBA00022840"/>
    </source>
</evidence>
<keyword evidence="3" id="KW-0067">ATP-binding</keyword>
<evidence type="ECO:0000313" key="8">
    <source>
        <dbReference type="Proteomes" id="UP000002149"/>
    </source>
</evidence>
<dbReference type="InParanoid" id="Q5KNU2"/>
<dbReference type="GO" id="GO:0051026">
    <property type="term" value="P:chiasma assembly"/>
    <property type="evidence" value="ECO:0000318"/>
    <property type="project" value="GO_Central"/>
</dbReference>
<dbReference type="GeneID" id="3253307"/>
<feature type="region of interest" description="Disordered" evidence="5">
    <location>
        <begin position="1"/>
        <end position="55"/>
    </location>
</feature>
<dbReference type="Proteomes" id="UP000002149">
    <property type="component" value="Chromosome 1"/>
</dbReference>
<keyword evidence="2" id="KW-0547">Nucleotide-binding</keyword>
<dbReference type="HOGENOM" id="CLU_002472_8_0_1"/>
<feature type="region of interest" description="Disordered" evidence="5">
    <location>
        <begin position="907"/>
        <end position="937"/>
    </location>
</feature>
<evidence type="ECO:0000256" key="1">
    <source>
        <dbReference type="ARBA" id="ARBA00006271"/>
    </source>
</evidence>
<dbReference type="PANTHER" id="PTHR11361:SF20">
    <property type="entry name" value="MUTS PROTEIN HOMOLOG 5"/>
    <property type="match status" value="1"/>
</dbReference>
<evidence type="ECO:0000256" key="2">
    <source>
        <dbReference type="ARBA" id="ARBA00022741"/>
    </source>
</evidence>
<dbReference type="SUPFAM" id="SSF48334">
    <property type="entry name" value="DNA repair protein MutS, domain III"/>
    <property type="match status" value="1"/>
</dbReference>
<dbReference type="PANTHER" id="PTHR11361">
    <property type="entry name" value="DNA MISMATCH REPAIR PROTEIN MUTS FAMILY MEMBER"/>
    <property type="match status" value="1"/>
</dbReference>
<dbReference type="Pfam" id="PF05192">
    <property type="entry name" value="MutS_III"/>
    <property type="match status" value="1"/>
</dbReference>
<reference evidence="7 8" key="1">
    <citation type="journal article" date="2005" name="Science">
        <title>The genome of the basidiomycetous yeast and human pathogen Cryptococcus neoformans.</title>
        <authorList>
            <person name="Loftus B.J."/>
            <person name="Fung E."/>
            <person name="Roncaglia P."/>
            <person name="Rowley D."/>
            <person name="Amedeo P."/>
            <person name="Bruno D."/>
            <person name="Vamathevan J."/>
            <person name="Miranda M."/>
            <person name="Anderson I.J."/>
            <person name="Fraser J.A."/>
            <person name="Allen J.E."/>
            <person name="Bosdet I.E."/>
            <person name="Brent M.R."/>
            <person name="Chiu R."/>
            <person name="Doering T.L."/>
            <person name="Donlin M.J."/>
            <person name="D'Souza C.A."/>
            <person name="Fox D.S."/>
            <person name="Grinberg V."/>
            <person name="Fu J."/>
            <person name="Fukushima M."/>
            <person name="Haas B.J."/>
            <person name="Huang J.C."/>
            <person name="Janbon G."/>
            <person name="Jones S.J."/>
            <person name="Koo H.L."/>
            <person name="Krzywinski M.I."/>
            <person name="Kwon-Chung J.K."/>
            <person name="Lengeler K.B."/>
            <person name="Maiti R."/>
            <person name="Marra M.A."/>
            <person name="Marra R.E."/>
            <person name="Mathewson C.A."/>
            <person name="Mitchell T.G."/>
            <person name="Pertea M."/>
            <person name="Riggs F.R."/>
            <person name="Salzberg S.L."/>
            <person name="Schein J.E."/>
            <person name="Shvartsbeyn A."/>
            <person name="Shin H."/>
            <person name="Shumway M."/>
            <person name="Specht C.A."/>
            <person name="Suh B.B."/>
            <person name="Tenney A."/>
            <person name="Utterback T.R."/>
            <person name="Wickes B.L."/>
            <person name="Wortman J.R."/>
            <person name="Wye N.H."/>
            <person name="Kronstad J.W."/>
            <person name="Lodge J.K."/>
            <person name="Heitman J."/>
            <person name="Davis R.W."/>
            <person name="Fraser C.M."/>
            <person name="Hyman R.W."/>
        </authorList>
    </citation>
    <scope>NUCLEOTIDE SEQUENCE [LARGE SCALE GENOMIC DNA]</scope>
    <source>
        <strain evidence="8">JEC21 / ATCC MYA-565</strain>
    </source>
</reference>
<dbReference type="STRING" id="214684.Q5KNU2"/>
<dbReference type="CDD" id="cd03281">
    <property type="entry name" value="ABC_MSH5_euk"/>
    <property type="match status" value="1"/>
</dbReference>
<dbReference type="InterPro" id="IPR036187">
    <property type="entry name" value="DNA_mismatch_repair_MutS_sf"/>
</dbReference>
<feature type="compositionally biased region" description="Acidic residues" evidence="5">
    <location>
        <begin position="924"/>
        <end position="937"/>
    </location>
</feature>
<dbReference type="RefSeq" id="XP_566842.1">
    <property type="nucleotide sequence ID" value="XM_566842.2"/>
</dbReference>
<dbReference type="SMART" id="SM00533">
    <property type="entry name" value="MUTSd"/>
    <property type="match status" value="1"/>
</dbReference>
<dbReference type="Gene3D" id="1.10.1420.10">
    <property type="match status" value="1"/>
</dbReference>
<dbReference type="KEGG" id="cne:CNA05320"/>
<feature type="compositionally biased region" description="Polar residues" evidence="5">
    <location>
        <begin position="908"/>
        <end position="922"/>
    </location>
</feature>
<evidence type="ECO:0000259" key="6">
    <source>
        <dbReference type="PROSITE" id="PS00486"/>
    </source>
</evidence>
<dbReference type="OrthoDB" id="29596at2759"/>
<accession>Q55ZH7</accession>
<keyword evidence="4" id="KW-0238">DNA-binding</keyword>
<dbReference type="SMART" id="SM00534">
    <property type="entry name" value="MUTSac"/>
    <property type="match status" value="1"/>
</dbReference>
<feature type="compositionally biased region" description="Basic residues" evidence="5">
    <location>
        <begin position="26"/>
        <end position="35"/>
    </location>
</feature>
<dbReference type="VEuPathDB" id="FungiDB:CNA05320"/>
<dbReference type="OMA" id="CSVYFMP"/>
<keyword evidence="8" id="KW-1185">Reference proteome</keyword>
<organism evidence="7 8">
    <name type="scientific">Cryptococcus deneoformans (strain JEC21 / ATCC MYA-565)</name>
    <name type="common">Cryptococcus neoformans var. neoformans serotype D</name>
    <dbReference type="NCBI Taxonomy" id="214684"/>
    <lineage>
        <taxon>Eukaryota</taxon>
        <taxon>Fungi</taxon>
        <taxon>Dikarya</taxon>
        <taxon>Basidiomycota</taxon>
        <taxon>Agaricomycotina</taxon>
        <taxon>Tremellomycetes</taxon>
        <taxon>Tremellales</taxon>
        <taxon>Cryptococcaceae</taxon>
        <taxon>Cryptococcus</taxon>
        <taxon>Cryptococcus neoformans species complex</taxon>
    </lineage>
</organism>
<dbReference type="GO" id="GO:0005524">
    <property type="term" value="F:ATP binding"/>
    <property type="evidence" value="ECO:0007669"/>
    <property type="project" value="UniProtKB-KW"/>
</dbReference>
<dbReference type="GO" id="GO:0006298">
    <property type="term" value="P:mismatch repair"/>
    <property type="evidence" value="ECO:0007669"/>
    <property type="project" value="InterPro"/>
</dbReference>
<dbReference type="GO" id="GO:0030983">
    <property type="term" value="F:mismatched DNA binding"/>
    <property type="evidence" value="ECO:0007669"/>
    <property type="project" value="InterPro"/>
</dbReference>
<accession>Q5KNU2</accession>
<dbReference type="AlphaFoldDB" id="Q5KNU2"/>
<evidence type="ECO:0000313" key="7">
    <source>
        <dbReference type="EMBL" id="AAW41023.1"/>
    </source>
</evidence>
<dbReference type="InterPro" id="IPR000432">
    <property type="entry name" value="DNA_mismatch_repair_MutS_C"/>
</dbReference>
<comment type="similarity">
    <text evidence="1">Belongs to the DNA mismatch repair MutS family.</text>
</comment>
<dbReference type="EMBL" id="AE017341">
    <property type="protein sequence ID" value="AAW41023.1"/>
    <property type="molecule type" value="Genomic_DNA"/>
</dbReference>
<dbReference type="eggNOG" id="KOG0221">
    <property type="taxonomic scope" value="Eukaryota"/>
</dbReference>
<dbReference type="InterPro" id="IPR007696">
    <property type="entry name" value="DNA_mismatch_repair_MutS_core"/>
</dbReference>
<gene>
    <name evidence="7" type="ordered locus">CNA05320</name>
</gene>
<dbReference type="FunFam" id="3.40.50.300:FF:002365">
    <property type="entry name" value="Unplaced genomic scaffold supercont2.7, whole genome shotgun sequence"/>
    <property type="match status" value="1"/>
</dbReference>
<evidence type="ECO:0000256" key="5">
    <source>
        <dbReference type="SAM" id="MobiDB-lite"/>
    </source>
</evidence>
<dbReference type="PaxDb" id="214684-Q5KNU2"/>
<dbReference type="GO" id="GO:0005634">
    <property type="term" value="C:nucleus"/>
    <property type="evidence" value="ECO:0000318"/>
    <property type="project" value="GO_Central"/>
</dbReference>
<protein>
    <submittedName>
        <fullName evidence="7">Meiotic recombination-related protein, putative</fullName>
    </submittedName>
</protein>
<dbReference type="Gene3D" id="3.40.50.300">
    <property type="entry name" value="P-loop containing nucleotide triphosphate hydrolases"/>
    <property type="match status" value="1"/>
</dbReference>
<dbReference type="PROSITE" id="PS00486">
    <property type="entry name" value="DNA_MISMATCH_REPAIR_2"/>
    <property type="match status" value="1"/>
</dbReference>
<sequence>MHGNRKRQATPAISIGKSSSEEIVKRPKGKERRGARQQPTAPSLASRPEQPQCESQRILTRGSQIEEKNTGQRGDVILEGEIKEQRTLSLHAPFTGNLAAAWYDPEERKIQVLEDTKDTLNWDLACLVIEQVRPTLIIVSTKTQNSLMEKIEEYRDENKCELLLLPSRSCSPKAASIQLASVRVSDSSVTLSVCRAEEQSAHEPRNGSAIEDANWRDEGAGMGTYRLSLVKLGCWMNINAPLATVAAGILVEQVKKGRTMEAMPGEQHFNGLELTVLESMDLERHMQINKDALTSLAIFDVESHAFMYSEQNKQALSIFGKLDSTVTPLGKKLLHTWHLRPLLDLSEISARHDAVEFFSSAENAPIMTSLRKTMKGVRNVPAHCTKLQTGRGSYVEWKCLVDALTAALEIRNFMCGIATPVPLPIAEKIRETVRDNLIIFCQDMNAVIDWDASRLESRVAVRPGVDDELDSWREIYAGLDVTLNQVALMIYSQVPPGISSSVNVVYLPQLGYLAVIQADADEPPEIPGWESRFHTEDRYYYKTVEMEDLDDHFGDLYTLMIGKEIEIIQRLVEHLKGYETSILRTVDTIAELDCILALARAARDFGLKRPIMTEEPVLQIRGGRHILYESLVPRYIENDTMIASGGVNGLASMMIITGANGSGKSAYGKQVALMAFMAQIGSFVPADGARIGICDKIFTRLQTRESTSRHASAFMIDLGQVSQALRGATRHSLIIMDEFGKGTHPADGAGLLAGTVEYLLQGVCPRSIVMTHFHELFANHFITEDRLPVRFCHMKTLLTNDSDDIHYLYKLVPSLSLTSNAAECALRHGIPKNIVDRAQEVTKCVSKFEISKLLDATLTMENIREIKAAEELAKRFLAWDIDPDSEDVIDVLQKMIEATDIFLEDDSSVSAEGTTANRENATISDEEGSIDSSEEID</sequence>
<dbReference type="FunFam" id="1.10.1420.10:FF:000080">
    <property type="entry name" value="DNA mismatch repair protein MSH5"/>
    <property type="match status" value="1"/>
</dbReference>
<dbReference type="GO" id="GO:0140664">
    <property type="term" value="F:ATP-dependent DNA damage sensor activity"/>
    <property type="evidence" value="ECO:0007669"/>
    <property type="project" value="InterPro"/>
</dbReference>